<keyword evidence="7" id="KW-0106">Calcium</keyword>
<evidence type="ECO:0000256" key="4">
    <source>
        <dbReference type="ARBA" id="ARBA00022723"/>
    </source>
</evidence>
<keyword evidence="5 10" id="KW-0732">Signal</keyword>
<dbReference type="Gene3D" id="3.30.160.60">
    <property type="entry name" value="Classic Zinc Finger"/>
    <property type="match status" value="1"/>
</dbReference>
<feature type="region of interest" description="Disordered" evidence="11">
    <location>
        <begin position="1053"/>
        <end position="1077"/>
    </location>
</feature>
<dbReference type="InterPro" id="IPR036775">
    <property type="entry name" value="DNA_pol_Y-fam_lit_finger_sf"/>
</dbReference>
<dbReference type="Proteomes" id="UP001321749">
    <property type="component" value="Unassembled WGS sequence"/>
</dbReference>
<reference evidence="14" key="1">
    <citation type="journal article" date="2023" name="Mol. Phylogenet. Evol.">
        <title>Genome-scale phylogeny and comparative genomics of the fungal order Sordariales.</title>
        <authorList>
            <person name="Hensen N."/>
            <person name="Bonometti L."/>
            <person name="Westerberg I."/>
            <person name="Brannstrom I.O."/>
            <person name="Guillou S."/>
            <person name="Cros-Aarteil S."/>
            <person name="Calhoun S."/>
            <person name="Haridas S."/>
            <person name="Kuo A."/>
            <person name="Mondo S."/>
            <person name="Pangilinan J."/>
            <person name="Riley R."/>
            <person name="LaButti K."/>
            <person name="Andreopoulos B."/>
            <person name="Lipzen A."/>
            <person name="Chen C."/>
            <person name="Yan M."/>
            <person name="Daum C."/>
            <person name="Ng V."/>
            <person name="Clum A."/>
            <person name="Steindorff A."/>
            <person name="Ohm R.A."/>
            <person name="Martin F."/>
            <person name="Silar P."/>
            <person name="Natvig D.O."/>
            <person name="Lalanne C."/>
            <person name="Gautier V."/>
            <person name="Ament-Velasquez S.L."/>
            <person name="Kruys A."/>
            <person name="Hutchinson M.I."/>
            <person name="Powell A.J."/>
            <person name="Barry K."/>
            <person name="Miller A.N."/>
            <person name="Grigoriev I.V."/>
            <person name="Debuchy R."/>
            <person name="Gladieux P."/>
            <person name="Hiltunen Thoren M."/>
            <person name="Johannesson H."/>
        </authorList>
    </citation>
    <scope>NUCLEOTIDE SEQUENCE</scope>
    <source>
        <strain evidence="14">PSN324</strain>
    </source>
</reference>
<dbReference type="SUPFAM" id="SSF56672">
    <property type="entry name" value="DNA/RNA polymerases"/>
    <property type="match status" value="1"/>
</dbReference>
<dbReference type="SUPFAM" id="SSF100879">
    <property type="entry name" value="Lesion bypass DNA polymerase (Y-family), little finger domain"/>
    <property type="match status" value="1"/>
</dbReference>
<proteinExistence type="inferred from homology"/>
<dbReference type="GO" id="GO:0005739">
    <property type="term" value="C:mitochondrion"/>
    <property type="evidence" value="ECO:0007669"/>
    <property type="project" value="UniProtKB-SubCell"/>
</dbReference>
<dbReference type="Gene3D" id="1.10.150.810">
    <property type="match status" value="1"/>
</dbReference>
<evidence type="ECO:0000256" key="10">
    <source>
        <dbReference type="RuleBase" id="RU361238"/>
    </source>
</evidence>
<accession>A0AAV9HH52</accession>
<dbReference type="PANTHER" id="PTHR11076">
    <property type="entry name" value="DNA REPAIR POLYMERASE UMUC / TRANSFERASE FAMILY MEMBER"/>
    <property type="match status" value="1"/>
</dbReference>
<evidence type="ECO:0000256" key="8">
    <source>
        <dbReference type="ARBA" id="ARBA00023128"/>
    </source>
</evidence>
<dbReference type="GO" id="GO:0042276">
    <property type="term" value="P:error-prone translesion synthesis"/>
    <property type="evidence" value="ECO:0007669"/>
    <property type="project" value="TreeGrafter"/>
</dbReference>
<dbReference type="CDD" id="cd03586">
    <property type="entry name" value="PolY_Pol_IV_kappa"/>
    <property type="match status" value="1"/>
</dbReference>
<name>A0AAV9HH52_9PEZI</name>
<dbReference type="InterPro" id="IPR017961">
    <property type="entry name" value="DNA_pol_Y-fam_little_finger"/>
</dbReference>
<feature type="signal peptide" evidence="10">
    <location>
        <begin position="1"/>
        <end position="20"/>
    </location>
</feature>
<dbReference type="GO" id="GO:0046872">
    <property type="term" value="F:metal ion binding"/>
    <property type="evidence" value="ECO:0007669"/>
    <property type="project" value="UniProtKB-KW"/>
</dbReference>
<dbReference type="InterPro" id="IPR029058">
    <property type="entry name" value="AB_hydrolase_fold"/>
</dbReference>
<dbReference type="FunFam" id="3.30.70.270:FF:000014">
    <property type="entry name" value="DNA polymerase kappa subunit"/>
    <property type="match status" value="1"/>
</dbReference>
<evidence type="ECO:0000313" key="15">
    <source>
        <dbReference type="Proteomes" id="UP001321749"/>
    </source>
</evidence>
<protein>
    <recommendedName>
        <fullName evidence="10">Carboxylic ester hydrolase</fullName>
        <ecNumber evidence="10">3.1.1.-</ecNumber>
    </recommendedName>
</protein>
<comment type="similarity">
    <text evidence="2 10">Belongs to the tannase family.</text>
</comment>
<dbReference type="GO" id="GO:0070987">
    <property type="term" value="P:error-free translesion synthesis"/>
    <property type="evidence" value="ECO:0007669"/>
    <property type="project" value="UniProtKB-ARBA"/>
</dbReference>
<dbReference type="Pfam" id="PF11799">
    <property type="entry name" value="IMS_C"/>
    <property type="match status" value="1"/>
</dbReference>
<dbReference type="EMBL" id="MU865021">
    <property type="protein sequence ID" value="KAK4460053.1"/>
    <property type="molecule type" value="Genomic_DNA"/>
</dbReference>
<dbReference type="AlphaFoldDB" id="A0AAV9HH52"/>
<dbReference type="PANTHER" id="PTHR11076:SF33">
    <property type="entry name" value="DNA POLYMERASE KAPPA"/>
    <property type="match status" value="1"/>
</dbReference>
<dbReference type="SUPFAM" id="SSF53474">
    <property type="entry name" value="alpha/beta-Hydrolases"/>
    <property type="match status" value="1"/>
</dbReference>
<dbReference type="InterPro" id="IPR050116">
    <property type="entry name" value="DNA_polymerase-Y"/>
</dbReference>
<dbReference type="NCBIfam" id="NF002677">
    <property type="entry name" value="PRK02406.1"/>
    <property type="match status" value="1"/>
</dbReference>
<dbReference type="InterPro" id="IPR001126">
    <property type="entry name" value="UmuC"/>
</dbReference>
<dbReference type="FunFam" id="1.10.150.20:FF:000039">
    <property type="entry name" value="Polymerase (DNA directed) kappa"/>
    <property type="match status" value="1"/>
</dbReference>
<dbReference type="GO" id="GO:0030600">
    <property type="term" value="F:feruloyl esterase activity"/>
    <property type="evidence" value="ECO:0007669"/>
    <property type="project" value="UniProtKB-ARBA"/>
</dbReference>
<dbReference type="FunFam" id="3.40.1170.60:FF:000012">
    <property type="entry name" value="Putative DNA-directed polymerase kappa"/>
    <property type="match status" value="1"/>
</dbReference>
<dbReference type="Gene3D" id="1.10.150.20">
    <property type="entry name" value="5' to 3' exonuclease, C-terminal subdomain"/>
    <property type="match status" value="1"/>
</dbReference>
<dbReference type="InterPro" id="IPR043502">
    <property type="entry name" value="DNA/RNA_pol_sf"/>
</dbReference>
<comment type="caution">
    <text evidence="14">The sequence shown here is derived from an EMBL/GenBank/DDBJ whole genome shotgun (WGS) entry which is preliminary data.</text>
</comment>
<keyword evidence="9" id="KW-1015">Disulfide bond</keyword>
<dbReference type="InterPro" id="IPR043128">
    <property type="entry name" value="Rev_trsase/Diguanyl_cyclase"/>
</dbReference>
<dbReference type="Gene3D" id="3.40.1170.60">
    <property type="match status" value="1"/>
</dbReference>
<evidence type="ECO:0000256" key="2">
    <source>
        <dbReference type="ARBA" id="ARBA00006249"/>
    </source>
</evidence>
<dbReference type="Pfam" id="PF00817">
    <property type="entry name" value="IMS"/>
    <property type="match status" value="1"/>
</dbReference>
<dbReference type="FunFam" id="3.30.1490.100:FF:000010">
    <property type="entry name" value="DNA-directed polymerase kappa"/>
    <property type="match status" value="1"/>
</dbReference>
<dbReference type="GO" id="GO:0006281">
    <property type="term" value="P:DNA repair"/>
    <property type="evidence" value="ECO:0007669"/>
    <property type="project" value="InterPro"/>
</dbReference>
<keyword evidence="6 10" id="KW-0378">Hydrolase</keyword>
<dbReference type="Gene3D" id="3.30.70.270">
    <property type="match status" value="2"/>
</dbReference>
<evidence type="ECO:0000259" key="12">
    <source>
        <dbReference type="Pfam" id="PF00817"/>
    </source>
</evidence>
<evidence type="ECO:0000313" key="14">
    <source>
        <dbReference type="EMBL" id="KAK4460053.1"/>
    </source>
</evidence>
<evidence type="ECO:0000256" key="9">
    <source>
        <dbReference type="ARBA" id="ARBA00023157"/>
    </source>
</evidence>
<evidence type="ECO:0000256" key="1">
    <source>
        <dbReference type="ARBA" id="ARBA00004173"/>
    </source>
</evidence>
<evidence type="ECO:0000259" key="13">
    <source>
        <dbReference type="Pfam" id="PF11799"/>
    </source>
</evidence>
<evidence type="ECO:0000256" key="3">
    <source>
        <dbReference type="ARBA" id="ARBA00022487"/>
    </source>
</evidence>
<evidence type="ECO:0000256" key="5">
    <source>
        <dbReference type="ARBA" id="ARBA00022729"/>
    </source>
</evidence>
<dbReference type="GO" id="GO:0005634">
    <property type="term" value="C:nucleus"/>
    <property type="evidence" value="ECO:0007669"/>
    <property type="project" value="TreeGrafter"/>
</dbReference>
<dbReference type="EC" id="3.1.1.-" evidence="10"/>
<dbReference type="Gene3D" id="3.30.1490.100">
    <property type="entry name" value="DNA polymerase, Y-family, little finger domain"/>
    <property type="match status" value="1"/>
</dbReference>
<evidence type="ECO:0000256" key="11">
    <source>
        <dbReference type="SAM" id="MobiDB-lite"/>
    </source>
</evidence>
<keyword evidence="15" id="KW-1185">Reference proteome</keyword>
<feature type="region of interest" description="Disordered" evidence="11">
    <location>
        <begin position="1124"/>
        <end position="1159"/>
    </location>
</feature>
<organism evidence="14 15">
    <name type="scientific">Cladorrhinum samala</name>
    <dbReference type="NCBI Taxonomy" id="585594"/>
    <lineage>
        <taxon>Eukaryota</taxon>
        <taxon>Fungi</taxon>
        <taxon>Dikarya</taxon>
        <taxon>Ascomycota</taxon>
        <taxon>Pezizomycotina</taxon>
        <taxon>Sordariomycetes</taxon>
        <taxon>Sordariomycetidae</taxon>
        <taxon>Sordariales</taxon>
        <taxon>Podosporaceae</taxon>
        <taxon>Cladorrhinum</taxon>
    </lineage>
</organism>
<reference evidence="14" key="2">
    <citation type="submission" date="2023-06" db="EMBL/GenBank/DDBJ databases">
        <authorList>
            <consortium name="Lawrence Berkeley National Laboratory"/>
            <person name="Mondo S.J."/>
            <person name="Hensen N."/>
            <person name="Bonometti L."/>
            <person name="Westerberg I."/>
            <person name="Brannstrom I.O."/>
            <person name="Guillou S."/>
            <person name="Cros-Aarteil S."/>
            <person name="Calhoun S."/>
            <person name="Haridas S."/>
            <person name="Kuo A."/>
            <person name="Pangilinan J."/>
            <person name="Riley R."/>
            <person name="Labutti K."/>
            <person name="Andreopoulos B."/>
            <person name="Lipzen A."/>
            <person name="Chen C."/>
            <person name="Yanf M."/>
            <person name="Daum C."/>
            <person name="Ng V."/>
            <person name="Clum A."/>
            <person name="Steindorff A."/>
            <person name="Ohm R."/>
            <person name="Martin F."/>
            <person name="Silar P."/>
            <person name="Natvig D."/>
            <person name="Lalanne C."/>
            <person name="Gautier V."/>
            <person name="Ament-Velasquez S.L."/>
            <person name="Kruys A."/>
            <person name="Hutchinson M.I."/>
            <person name="Powell A.J."/>
            <person name="Barry K."/>
            <person name="Miller A.N."/>
            <person name="Grigoriev I.V."/>
            <person name="Debuchy R."/>
            <person name="Gladieux P."/>
            <person name="Thoren M.H."/>
            <person name="Johannesson H."/>
        </authorList>
    </citation>
    <scope>NUCLEOTIDE SEQUENCE</scope>
    <source>
        <strain evidence="14">PSN324</strain>
    </source>
</reference>
<keyword evidence="4" id="KW-0479">Metal-binding</keyword>
<feature type="domain" description="DNA polymerase Y-family little finger" evidence="13">
    <location>
        <begin position="891"/>
        <end position="996"/>
    </location>
</feature>
<gene>
    <name evidence="14" type="ORF">QBC42DRAFT_339961</name>
</gene>
<dbReference type="FunFam" id="1.10.150.810:FF:000003">
    <property type="entry name" value="DNA polymerase kappa subunit"/>
    <property type="match status" value="1"/>
</dbReference>
<dbReference type="Pfam" id="PF07519">
    <property type="entry name" value="Tannase"/>
    <property type="match status" value="1"/>
</dbReference>
<feature type="domain" description="UmuC" evidence="12">
    <location>
        <begin position="659"/>
        <end position="801"/>
    </location>
</feature>
<keyword evidence="3" id="KW-0719">Serine esterase</keyword>
<dbReference type="InterPro" id="IPR011118">
    <property type="entry name" value="Tannase/feruloyl_esterase"/>
</dbReference>
<dbReference type="GO" id="GO:0003684">
    <property type="term" value="F:damaged DNA binding"/>
    <property type="evidence" value="ECO:0007669"/>
    <property type="project" value="InterPro"/>
</dbReference>
<evidence type="ECO:0000256" key="7">
    <source>
        <dbReference type="ARBA" id="ARBA00022837"/>
    </source>
</evidence>
<comment type="subcellular location">
    <subcellularLocation>
        <location evidence="1">Mitochondrion</location>
    </subcellularLocation>
</comment>
<dbReference type="InterPro" id="IPR022880">
    <property type="entry name" value="DNApol_IV"/>
</dbReference>
<keyword evidence="8" id="KW-0496">Mitochondrion</keyword>
<dbReference type="FunFam" id="1.10.150.810:FF:000001">
    <property type="entry name" value="DNA polymerase kappa"/>
    <property type="match status" value="1"/>
</dbReference>
<sequence>MKFVPYFLGLVLQQAPLAASLSCCIKTFEHVLPASANIISAELVANGQAYGEGAADVAYPISPTRLPELCAVIVNVSSSDISNYRFGLFLPTEWNSRFLAVGNGGFSGGINWLDMGAGVRYGHAVVSTDTGHNSTSGDLTWALGNEERKKDFGYRAMHGSVQLGKAVTQAYYGKNISYSYYSGASTGGRQGLKEAMVSPDSFDGLLIGAPAWYTSHLQTWTTKVAWYNLPVSDSKRVNASFFSVIANEVTRQCDEVDGVKDGIVSHPDRCNFTLTPLLCSTPGVNQSACLTAEQATTVRNVYADFYAEGKFAFPGMELSSEPQWSVLVGGTAPSPLGEGYVKNFLFEDANWDWTQWNDSIVWQADAADPGNCTADDYDLTALKDRGGKILLYHGISDALIPQRSSNVFYERVAEKTGGLESLQSWFRYFIVPGLQHVTGTAVNAPWYFSGPNSQGRLGTAIYSTPGFEDAKHDTLLALMNWVENGTAVDEIIATTWTKPTDPKSGVLRQRPLCPFPKRQIYKGCGDPDLPESFLYESRPPVNSDENSISIEKDVAERKEGSEHASLKYSLLGPSLTKAGQDTVDQSKVSEIIYNASKGSKFFNREEERDKALTVRIEKILEKKRRLETLDLSRELRAADRMLAELELTRDLTQHIVHMDCDAFYAAVELLDRPELENLPFAVGGGVLTTCNYVARRYGCRSGMAGFVAKKLCPELILLPLNFDKYNAKAAEVREILVDYDARFESASIDEAYLNITQYCADHDMEPAEVVSQMRREIHEKTKITVSAGIAANARLAKICSNMNKPNGQFVLPRDRIAIMDFMRDLPCRKVNGVGRVLERELASVGVKTCGDIYEQRQYLEQLFGDKTYEFLLRCYLGLGRTNIQPAEEYERKSVGTERTFRDMDDPIKMREQLRKTAEDLERDMRRAECKGRTLCIKIKLHTYEVLTRQVSTPKAVCLADDLYSYSLPMLIRLEQENPGLKLRLMGLRCTHLVSTKKPDTLAFFGLKPRRSESGDSAEQVIMSDVKPFDKEEEWEQWPDPAAEGSNVVECAEGSGSPFRRHGKEIMPNPKKDSLPPPAEEEWWDCPICNRPQPAHERRFNEHIDLCLSRQVIRDTVQEAAAAQITAVRLPTPDAKKTKEKKRGRPPAAADPRQKKLRFD</sequence>
<dbReference type="GO" id="GO:0003887">
    <property type="term" value="F:DNA-directed DNA polymerase activity"/>
    <property type="evidence" value="ECO:0007669"/>
    <property type="project" value="InterPro"/>
</dbReference>
<feature type="chain" id="PRO_5043093785" description="Carboxylic ester hydrolase" evidence="10">
    <location>
        <begin position="21"/>
        <end position="1159"/>
    </location>
</feature>
<evidence type="ECO:0000256" key="6">
    <source>
        <dbReference type="ARBA" id="ARBA00022801"/>
    </source>
</evidence>